<dbReference type="STRING" id="1208365.B273_0342"/>
<dbReference type="Proteomes" id="UP000010310">
    <property type="component" value="Unassembled WGS sequence"/>
</dbReference>
<reference evidence="1 2" key="1">
    <citation type="submission" date="2012-09" db="EMBL/GenBank/DDBJ databases">
        <authorList>
            <person name="Dupont C.L."/>
            <person name="Rusch D.B."/>
            <person name="Lombardo M.-J."/>
            <person name="Novotny M."/>
            <person name="Yee-Greenbaum J."/>
            <person name="Laskin R."/>
        </authorList>
    </citation>
    <scope>NUCLEOTIDE SEQUENCE [LARGE SCALE GENOMIC DNA]</scope>
    <source>
        <strain evidence="1">SAR86E</strain>
    </source>
</reference>
<dbReference type="EMBL" id="AMWX01000001">
    <property type="protein sequence ID" value="EKO37315.1"/>
    <property type="molecule type" value="Genomic_DNA"/>
</dbReference>
<evidence type="ECO:0000313" key="1">
    <source>
        <dbReference type="EMBL" id="EKO37315.1"/>
    </source>
</evidence>
<gene>
    <name evidence="1" type="ORF">B273_0342</name>
</gene>
<name>K6GK15_9GAMM</name>
<protein>
    <submittedName>
        <fullName evidence="1">Uncharacterized protein</fullName>
    </submittedName>
</protein>
<comment type="caution">
    <text evidence="1">The sequence shown here is derived from an EMBL/GenBank/DDBJ whole genome shotgun (WGS) entry which is preliminary data.</text>
</comment>
<evidence type="ECO:0000313" key="2">
    <source>
        <dbReference type="Proteomes" id="UP000010310"/>
    </source>
</evidence>
<dbReference type="AlphaFoldDB" id="K6GK15"/>
<accession>K6GK15</accession>
<proteinExistence type="predicted"/>
<organism evidence="1 2">
    <name type="scientific">SAR86 cluster bacterium SAR86E</name>
    <dbReference type="NCBI Taxonomy" id="1208365"/>
    <lineage>
        <taxon>Bacteria</taxon>
        <taxon>Pseudomonadati</taxon>
        <taxon>Pseudomonadota</taxon>
        <taxon>Gammaproteobacteria</taxon>
        <taxon>SAR86 cluster</taxon>
    </lineage>
</organism>
<sequence length="102" mass="11014">MNTSEVITFFVICVLVGGCQAKKIDPFLAAKNPYSQIGVEGYVGAAMTSCMGMAPQGPPLRMKKDKGVVSSDGYYSEQAGYFDCVDKEISKIENNQANEDSE</sequence>
<keyword evidence="2" id="KW-1185">Reference proteome</keyword>